<reference evidence="9 10" key="1">
    <citation type="submission" date="2016-10" db="EMBL/GenBank/DDBJ databases">
        <authorList>
            <person name="de Groot N.N."/>
        </authorList>
    </citation>
    <scope>NUCLEOTIDE SEQUENCE [LARGE SCALE GENOMIC DNA]</scope>
    <source>
        <strain evidence="9 10">DSM 43067</strain>
    </source>
</reference>
<dbReference type="AlphaFoldDB" id="A0A1I5NQ38"/>
<keyword evidence="7" id="KW-1133">Transmembrane helix</keyword>
<protein>
    <submittedName>
        <fullName evidence="9">RNA polymerase sigma factor, sigma-70 family</fullName>
    </submittedName>
</protein>
<feature type="region of interest" description="Disordered" evidence="6">
    <location>
        <begin position="330"/>
        <end position="422"/>
    </location>
</feature>
<evidence type="ECO:0000256" key="4">
    <source>
        <dbReference type="ARBA" id="ARBA00023125"/>
    </source>
</evidence>
<evidence type="ECO:0000256" key="3">
    <source>
        <dbReference type="ARBA" id="ARBA00023082"/>
    </source>
</evidence>
<feature type="compositionally biased region" description="Low complexity" evidence="6">
    <location>
        <begin position="454"/>
        <end position="470"/>
    </location>
</feature>
<keyword evidence="7" id="KW-0812">Transmembrane</keyword>
<dbReference type="Pfam" id="PF04542">
    <property type="entry name" value="Sigma70_r2"/>
    <property type="match status" value="1"/>
</dbReference>
<dbReference type="eggNOG" id="COG1595">
    <property type="taxonomic scope" value="Bacteria"/>
</dbReference>
<evidence type="ECO:0000313" key="10">
    <source>
        <dbReference type="Proteomes" id="UP000183413"/>
    </source>
</evidence>
<dbReference type="InterPro" id="IPR013325">
    <property type="entry name" value="RNA_pol_sigma_r2"/>
</dbReference>
<dbReference type="SUPFAM" id="SSF88946">
    <property type="entry name" value="Sigma2 domain of RNA polymerase sigma factors"/>
    <property type="match status" value="1"/>
</dbReference>
<organism evidence="9 10">
    <name type="scientific">Actinomadura madurae</name>
    <dbReference type="NCBI Taxonomy" id="1993"/>
    <lineage>
        <taxon>Bacteria</taxon>
        <taxon>Bacillati</taxon>
        <taxon>Actinomycetota</taxon>
        <taxon>Actinomycetes</taxon>
        <taxon>Streptosporangiales</taxon>
        <taxon>Thermomonosporaceae</taxon>
        <taxon>Actinomadura</taxon>
    </lineage>
</organism>
<keyword evidence="2" id="KW-0805">Transcription regulation</keyword>
<dbReference type="InterPro" id="IPR013324">
    <property type="entry name" value="RNA_pol_sigma_r3/r4-like"/>
</dbReference>
<evidence type="ECO:0000313" key="9">
    <source>
        <dbReference type="EMBL" id="SFP23925.1"/>
    </source>
</evidence>
<keyword evidence="4" id="KW-0238">DNA-binding</keyword>
<sequence length="502" mass="51641">MSGWPSLDRADDERLARSLAAGDPGALIQVMDRYAARLYDYCHALLRDQDLAAGALHDALIAAYAHVSVLREPDRFRGWLYALVRNECMRRLRDPDRPAERHEAPEVEDGFLDEAEQARRQEARRLVHGALAGLRGREREALDLMLRHGLDAGEVGGVLGMDAQEATDLTGQAHARLDDALAAGYLARAGRDDCPEIAAIAGDGTGPLPPPVLRRLVHHIQTCGICGPRRDRTVSAARLLQVLPVAMMPTDLRGLVMATATDPALAADLAAIAHGAEPFDAWGWPHGLDRADARDPSGRRPPRGLLAALAAAVAVIVIVAGAFYVMSGSSGEPTAAKGPSGGAPGSAASPSSPGDSESPSDSPSPTESETPTPTPTTTSPTPTPTRTRTPTRTSRPSATSSAPRTGRLSVGGCTISGPGRGSCNLPVRAVGGTVTWSVTGTSGGLSAGGGGTLRSGQSTSVRVSGTCTPPGGSGTVSFSPGGTGSVTLSCDEEPPGDGPGGD</sequence>
<proteinExistence type="inferred from homology"/>
<feature type="transmembrane region" description="Helical" evidence="7">
    <location>
        <begin position="304"/>
        <end position="326"/>
    </location>
</feature>
<dbReference type="Proteomes" id="UP000183413">
    <property type="component" value="Unassembled WGS sequence"/>
</dbReference>
<dbReference type="InterPro" id="IPR039425">
    <property type="entry name" value="RNA_pol_sigma-70-like"/>
</dbReference>
<dbReference type="InParanoid" id="A0A1I5NQ38"/>
<evidence type="ECO:0000256" key="2">
    <source>
        <dbReference type="ARBA" id="ARBA00023015"/>
    </source>
</evidence>
<keyword evidence="3" id="KW-0731">Sigma factor</keyword>
<dbReference type="GO" id="GO:0016987">
    <property type="term" value="F:sigma factor activity"/>
    <property type="evidence" value="ECO:0007669"/>
    <property type="project" value="UniProtKB-KW"/>
</dbReference>
<dbReference type="Gene3D" id="1.10.1740.10">
    <property type="match status" value="1"/>
</dbReference>
<dbReference type="GO" id="GO:0003677">
    <property type="term" value="F:DNA binding"/>
    <property type="evidence" value="ECO:0007669"/>
    <property type="project" value="UniProtKB-KW"/>
</dbReference>
<keyword evidence="7" id="KW-0472">Membrane</keyword>
<dbReference type="PANTHER" id="PTHR43133:SF8">
    <property type="entry name" value="RNA POLYMERASE SIGMA FACTOR HI_1459-RELATED"/>
    <property type="match status" value="1"/>
</dbReference>
<dbReference type="SUPFAM" id="SSF88659">
    <property type="entry name" value="Sigma3 and sigma4 domains of RNA polymerase sigma factors"/>
    <property type="match status" value="1"/>
</dbReference>
<keyword evidence="10" id="KW-1185">Reference proteome</keyword>
<feature type="domain" description="RNA polymerase sigma-70 region 2" evidence="8">
    <location>
        <begin position="32"/>
        <end position="94"/>
    </location>
</feature>
<accession>A0A1I5NQ38</accession>
<comment type="similarity">
    <text evidence="1">Belongs to the sigma-70 factor family. ECF subfamily.</text>
</comment>
<evidence type="ECO:0000259" key="8">
    <source>
        <dbReference type="Pfam" id="PF04542"/>
    </source>
</evidence>
<gene>
    <name evidence="9" type="ORF">SAMN04489713_112250</name>
</gene>
<evidence type="ECO:0000256" key="6">
    <source>
        <dbReference type="SAM" id="MobiDB-lite"/>
    </source>
</evidence>
<evidence type="ECO:0000256" key="5">
    <source>
        <dbReference type="ARBA" id="ARBA00023163"/>
    </source>
</evidence>
<dbReference type="GeneID" id="99650829"/>
<dbReference type="PANTHER" id="PTHR43133">
    <property type="entry name" value="RNA POLYMERASE ECF-TYPE SIGMA FACTO"/>
    <property type="match status" value="1"/>
</dbReference>
<dbReference type="RefSeq" id="WP_075023111.1">
    <property type="nucleotide sequence ID" value="NZ_CP083237.1"/>
</dbReference>
<feature type="region of interest" description="Disordered" evidence="6">
    <location>
        <begin position="441"/>
        <end position="502"/>
    </location>
</feature>
<evidence type="ECO:0000256" key="1">
    <source>
        <dbReference type="ARBA" id="ARBA00010641"/>
    </source>
</evidence>
<feature type="compositionally biased region" description="Low complexity" evidence="6">
    <location>
        <begin position="345"/>
        <end position="405"/>
    </location>
</feature>
<dbReference type="NCBIfam" id="TIGR02937">
    <property type="entry name" value="sigma70-ECF"/>
    <property type="match status" value="1"/>
</dbReference>
<dbReference type="EMBL" id="FOVH01000012">
    <property type="protein sequence ID" value="SFP23925.1"/>
    <property type="molecule type" value="Genomic_DNA"/>
</dbReference>
<dbReference type="STRING" id="1993.SAMN04489713_112250"/>
<evidence type="ECO:0000256" key="7">
    <source>
        <dbReference type="SAM" id="Phobius"/>
    </source>
</evidence>
<dbReference type="GO" id="GO:0006352">
    <property type="term" value="P:DNA-templated transcription initiation"/>
    <property type="evidence" value="ECO:0007669"/>
    <property type="project" value="InterPro"/>
</dbReference>
<name>A0A1I5NQ38_9ACTN</name>
<keyword evidence="5" id="KW-0804">Transcription</keyword>
<feature type="compositionally biased region" description="Gly residues" evidence="6">
    <location>
        <begin position="441"/>
        <end position="453"/>
    </location>
</feature>
<dbReference type="InterPro" id="IPR007627">
    <property type="entry name" value="RNA_pol_sigma70_r2"/>
</dbReference>
<dbReference type="InterPro" id="IPR014284">
    <property type="entry name" value="RNA_pol_sigma-70_dom"/>
</dbReference>